<evidence type="ECO:0000256" key="1">
    <source>
        <dbReference type="SAM" id="MobiDB-lite"/>
    </source>
</evidence>
<feature type="compositionally biased region" description="Low complexity" evidence="1">
    <location>
        <begin position="54"/>
        <end position="68"/>
    </location>
</feature>
<feature type="compositionally biased region" description="Low complexity" evidence="1">
    <location>
        <begin position="166"/>
        <end position="188"/>
    </location>
</feature>
<gene>
    <name evidence="2" type="ORF">MKZ38_010589</name>
</gene>
<feature type="compositionally biased region" description="Low complexity" evidence="1">
    <location>
        <begin position="510"/>
        <end position="526"/>
    </location>
</feature>
<feature type="compositionally biased region" description="Low complexity" evidence="1">
    <location>
        <begin position="639"/>
        <end position="650"/>
    </location>
</feature>
<feature type="compositionally biased region" description="Acidic residues" evidence="1">
    <location>
        <begin position="1188"/>
        <end position="1197"/>
    </location>
</feature>
<feature type="compositionally biased region" description="Low complexity" evidence="1">
    <location>
        <begin position="831"/>
        <end position="845"/>
    </location>
</feature>
<sequence length="1557" mass="168002">MDPPMRGVAPSFGEGGETGTTRGRSASGGGVVGGPAFSEYSAVSQSDDEMRNGSSPTTSPSPIDSPVPFLSIAEKALTPMSMDSSDLDFAGKVDEKGTYRRIRSGDDNRSNTGLDEPAGEAHDMHGNQQQQKQAGKDNGDNDQRNFPSDIAAGHHCAAVISDSNVTSSGGANATPTTATETPAKTITNPPLTRYRPLSVATVSNATADALSEAADSTIRARKHRSSRGVTQIFQQQELEEVQSPLVDAAGSFNHSTQDNSIQSSRSHQTQTLDATGNPTTADEGAFKSGILPSIRPSRLRVGAHAPRLTTASIDTALSGFNTTAGPHSPSSPVSPISPRSCIHRKQHKQEHLHRFPDLDTSDINDFHNDNNRLLLDSDLIPDPLQPQPIVRTASNSTVSLCHPTPDLNTRSGAYIGNVAALEATAERLSMTSSIDDAIRALHRDIKRSESRRSSILQSNLSPFNASPSTAPTRPSLSRQLSAASSIVNTNNAARQGGYSPGGYILSPNHSLTGSRRLRSGSRGSRSSKNDEDYHSSSYSSGFLSRTGPGKGSQHSVRSSKPSLSEIVEMENPVSLNSSAMEEADRAIDTDFNVDFNMDFNTGFDVTKGANIPIMNMTHIAQERQEMPPPPPPHREGTLQQQQPQQYTQEQNTGRSKESDDRPTTAASTTTFEQAQRAFGDFDGVHCLPESQPNSPPLDPMPDFPDLSRTSHGSFSRNAPLRPTSYVDPESGSQMMYYPARVPAMLNLPPKLGKGGKSGAVRNERRSQVLSQMTEQNRVSAIEPDRGSVIWLPDPLEGHAPTPFFPDKAEPHPDMMSNSDVNTIKDSQLDVSTPSADSGSAPGSAPLDSPAKVPGTGFAPSHSRESSAMGAIPNAVPRPRLRQVDQDARRSRMSTNINNLPSQLRASAYFDLPSEIPTIEIKDGSAMATLDSILDASADAPVSAFTDHAFAGKLGSEVYGREKKRKSFSHTKTLSTNSLGNKSRLSFLGLGKHGDKHGSDEDSDRRHTIMSGSQGLGDNESQHLPDHIDEKGSDESDEAGEADQEYDGPPTTLLAELQIRKQQQKQRTRKLNGVNGLHATLLEMDAVAEQERKTRKQRKVNLAWEEARSDHDSEEDDVPLGVLYAAKAMSTNDLNAAAAEVNRPLGLMEKRDIEDNEPLARRRVRLQGGNPNARASQFTLSPQFPQVDIPDDDEEDEPLAARQRRLKSDSDDLPRARPVSAAFSSELLSQFGDGDEKQDPYRKGDNTTPTEETLGQRRRRLQTEREASSGSFSGIKKMSSMANVLGAYGGSGNRLSAMPNNLNLRASGYLGDLGPASTPMPTSDPRASERARLENDARLVREQEEKMRMMRNMMPQSLEGPSHTNRASAYLGGAFNDGTGGTGISRRVMYDPRSGERARAEEQDRVVREQQERMKGMRAQMPTEMPSLQRKPSGYMGGMFNDGTGGLISTVQQQQQSHMQQEQRQSMFVQGGLVNPGPGMGGGGYAASNMGMGGMGGMGMNMPMNMNMGMQMPMGGSGGMATPMGMGMQAPIGGGMQLPAAGPQEMDRVEMWRRSVMQ</sequence>
<feature type="region of interest" description="Disordered" evidence="1">
    <location>
        <begin position="251"/>
        <end position="288"/>
    </location>
</feature>
<feature type="region of interest" description="Disordered" evidence="1">
    <location>
        <begin position="623"/>
        <end position="668"/>
    </location>
</feature>
<feature type="compositionally biased region" description="Basic and acidic residues" evidence="1">
    <location>
        <begin position="1019"/>
        <end position="1033"/>
    </location>
</feature>
<feature type="region of interest" description="Disordered" evidence="1">
    <location>
        <begin position="447"/>
        <end position="567"/>
    </location>
</feature>
<feature type="compositionally biased region" description="Polar residues" evidence="1">
    <location>
        <begin position="1168"/>
        <end position="1183"/>
    </location>
</feature>
<feature type="region of interest" description="Disordered" evidence="1">
    <location>
        <begin position="1"/>
        <end position="149"/>
    </location>
</feature>
<feature type="compositionally biased region" description="Acidic residues" evidence="1">
    <location>
        <begin position="1034"/>
        <end position="1045"/>
    </location>
</feature>
<proteinExistence type="predicted"/>
<feature type="region of interest" description="Disordered" evidence="1">
    <location>
        <begin position="800"/>
        <end position="890"/>
    </location>
</feature>
<feature type="region of interest" description="Disordered" evidence="1">
    <location>
        <begin position="682"/>
        <end position="727"/>
    </location>
</feature>
<feature type="compositionally biased region" description="Basic and acidic residues" evidence="1">
    <location>
        <begin position="89"/>
        <end position="109"/>
    </location>
</feature>
<evidence type="ECO:0000313" key="3">
    <source>
        <dbReference type="Proteomes" id="UP001201980"/>
    </source>
</evidence>
<feature type="region of interest" description="Disordered" evidence="1">
    <location>
        <begin position="984"/>
        <end position="1048"/>
    </location>
</feature>
<dbReference type="EMBL" id="JAKWBI020000956">
    <property type="protein sequence ID" value="KAJ2891891.1"/>
    <property type="molecule type" value="Genomic_DNA"/>
</dbReference>
<comment type="caution">
    <text evidence="2">The sequence shown here is derived from an EMBL/GenBank/DDBJ whole genome shotgun (WGS) entry which is preliminary data.</text>
</comment>
<accession>A0AAD5RFD2</accession>
<feature type="compositionally biased region" description="Basic and acidic residues" evidence="1">
    <location>
        <begin position="1205"/>
        <end position="1214"/>
    </location>
</feature>
<feature type="compositionally biased region" description="Basic and acidic residues" evidence="1">
    <location>
        <begin position="134"/>
        <end position="143"/>
    </location>
</feature>
<name>A0AAD5RFD2_9PEZI</name>
<evidence type="ECO:0000313" key="2">
    <source>
        <dbReference type="EMBL" id="KAJ2891891.1"/>
    </source>
</evidence>
<keyword evidence="3" id="KW-1185">Reference proteome</keyword>
<feature type="compositionally biased region" description="Basic and acidic residues" evidence="1">
    <location>
        <begin position="1233"/>
        <end position="1244"/>
    </location>
</feature>
<feature type="compositionally biased region" description="Polar residues" evidence="1">
    <location>
        <begin position="552"/>
        <end position="562"/>
    </location>
</feature>
<feature type="compositionally biased region" description="Polar residues" evidence="1">
    <location>
        <begin position="252"/>
        <end position="280"/>
    </location>
</feature>
<feature type="compositionally biased region" description="Basic and acidic residues" evidence="1">
    <location>
        <begin position="991"/>
        <end position="1006"/>
    </location>
</feature>
<feature type="compositionally biased region" description="Pro residues" evidence="1">
    <location>
        <begin position="693"/>
        <end position="702"/>
    </location>
</feature>
<protein>
    <submittedName>
        <fullName evidence="2">Uncharacterized protein</fullName>
    </submittedName>
</protein>
<feature type="compositionally biased region" description="Polar residues" evidence="1">
    <location>
        <begin position="707"/>
        <end position="716"/>
    </location>
</feature>
<feature type="region of interest" description="Disordered" evidence="1">
    <location>
        <begin position="164"/>
        <end position="192"/>
    </location>
</feature>
<reference evidence="2" key="1">
    <citation type="submission" date="2022-07" db="EMBL/GenBank/DDBJ databases">
        <title>Draft genome sequence of Zalerion maritima ATCC 34329, a (micro)plastics degrading marine fungus.</title>
        <authorList>
            <person name="Paco A."/>
            <person name="Goncalves M.F.M."/>
            <person name="Rocha-Santos T.A.P."/>
            <person name="Alves A."/>
        </authorList>
    </citation>
    <scope>NUCLEOTIDE SEQUENCE</scope>
    <source>
        <strain evidence="2">ATCC 34329</strain>
    </source>
</reference>
<feature type="region of interest" description="Disordered" evidence="1">
    <location>
        <begin position="1168"/>
        <end position="1273"/>
    </location>
</feature>
<dbReference type="Proteomes" id="UP001201980">
    <property type="component" value="Unassembled WGS sequence"/>
</dbReference>
<feature type="compositionally biased region" description="Polar residues" evidence="1">
    <location>
        <begin position="453"/>
        <end position="493"/>
    </location>
</feature>
<organism evidence="2 3">
    <name type="scientific">Zalerion maritima</name>
    <dbReference type="NCBI Taxonomy" id="339359"/>
    <lineage>
        <taxon>Eukaryota</taxon>
        <taxon>Fungi</taxon>
        <taxon>Dikarya</taxon>
        <taxon>Ascomycota</taxon>
        <taxon>Pezizomycotina</taxon>
        <taxon>Sordariomycetes</taxon>
        <taxon>Lulworthiomycetidae</taxon>
        <taxon>Lulworthiales</taxon>
        <taxon>Lulworthiaceae</taxon>
        <taxon>Zalerion</taxon>
    </lineage>
</organism>
<feature type="compositionally biased region" description="Polar residues" evidence="1">
    <location>
        <begin position="815"/>
        <end position="830"/>
    </location>
</feature>